<evidence type="ECO:0000313" key="2">
    <source>
        <dbReference type="EMBL" id="EPQ20782.1"/>
    </source>
</evidence>
<keyword evidence="1" id="KW-0472">Membrane</keyword>
<organism evidence="2 3">
    <name type="scientific">Myotis brandtii</name>
    <name type="common">Brandt's bat</name>
    <dbReference type="NCBI Taxonomy" id="109478"/>
    <lineage>
        <taxon>Eukaryota</taxon>
        <taxon>Metazoa</taxon>
        <taxon>Chordata</taxon>
        <taxon>Craniata</taxon>
        <taxon>Vertebrata</taxon>
        <taxon>Euteleostomi</taxon>
        <taxon>Mammalia</taxon>
        <taxon>Eutheria</taxon>
        <taxon>Laurasiatheria</taxon>
        <taxon>Chiroptera</taxon>
        <taxon>Yangochiroptera</taxon>
        <taxon>Vespertilionidae</taxon>
        <taxon>Myotis</taxon>
    </lineage>
</organism>
<keyword evidence="1" id="KW-1133">Transmembrane helix</keyword>
<feature type="transmembrane region" description="Helical" evidence="1">
    <location>
        <begin position="13"/>
        <end position="34"/>
    </location>
</feature>
<keyword evidence="1" id="KW-0812">Transmembrane</keyword>
<gene>
    <name evidence="2" type="ORF">D623_10000467</name>
</gene>
<evidence type="ECO:0000313" key="3">
    <source>
        <dbReference type="Proteomes" id="UP000052978"/>
    </source>
</evidence>
<evidence type="ECO:0000256" key="1">
    <source>
        <dbReference type="SAM" id="Phobius"/>
    </source>
</evidence>
<keyword evidence="3" id="KW-1185">Reference proteome</keyword>
<protein>
    <submittedName>
        <fullName evidence="2">Cytochrome P450 4V2</fullName>
    </submittedName>
</protein>
<name>S7QGZ7_MYOBR</name>
<sequence length="110" mass="11860">MVAVWLVHVWQKLLLWGALSAVSLAGATLILSFLQMMATYAHNWLQMRPMPTIPWAYPFVGHALILERGGKGKGLSARDSCIPATGCWAPCRELPAYPPGAAGLEMQAAG</sequence>
<dbReference type="Proteomes" id="UP000052978">
    <property type="component" value="Unassembled WGS sequence"/>
</dbReference>
<proteinExistence type="predicted"/>
<dbReference type="EMBL" id="KE321181">
    <property type="protein sequence ID" value="EPQ20782.1"/>
    <property type="molecule type" value="Genomic_DNA"/>
</dbReference>
<accession>S7QGZ7</accession>
<reference evidence="2 3" key="1">
    <citation type="journal article" date="2013" name="Nat. Commun.">
        <title>Genome analysis reveals insights into physiology and longevity of the Brandt's bat Myotis brandtii.</title>
        <authorList>
            <person name="Seim I."/>
            <person name="Fang X."/>
            <person name="Xiong Z."/>
            <person name="Lobanov A.V."/>
            <person name="Huang Z."/>
            <person name="Ma S."/>
            <person name="Feng Y."/>
            <person name="Turanov A.A."/>
            <person name="Zhu Y."/>
            <person name="Lenz T.L."/>
            <person name="Gerashchenko M.V."/>
            <person name="Fan D."/>
            <person name="Hee Yim S."/>
            <person name="Yao X."/>
            <person name="Jordan D."/>
            <person name="Xiong Y."/>
            <person name="Ma Y."/>
            <person name="Lyapunov A.N."/>
            <person name="Chen G."/>
            <person name="Kulakova O.I."/>
            <person name="Sun Y."/>
            <person name="Lee S.G."/>
            <person name="Bronson R.T."/>
            <person name="Moskalev A.A."/>
            <person name="Sunyaev S.R."/>
            <person name="Zhang G."/>
            <person name="Krogh A."/>
            <person name="Wang J."/>
            <person name="Gladyshev V.N."/>
        </authorList>
    </citation>
    <scope>NUCLEOTIDE SEQUENCE [LARGE SCALE GENOMIC DNA]</scope>
</reference>
<dbReference type="AlphaFoldDB" id="S7QGZ7"/>